<evidence type="ECO:0008006" key="6">
    <source>
        <dbReference type="Google" id="ProtNLM"/>
    </source>
</evidence>
<accession>A0A1R4G6J0</accession>
<feature type="region of interest" description="Disordered" evidence="2">
    <location>
        <begin position="37"/>
        <end position="79"/>
    </location>
</feature>
<dbReference type="AlphaFoldDB" id="A0A1R4G6J0"/>
<organism evidence="4 5">
    <name type="scientific">Agrococcus casei LMG 22410</name>
    <dbReference type="NCBI Taxonomy" id="1255656"/>
    <lineage>
        <taxon>Bacteria</taxon>
        <taxon>Bacillati</taxon>
        <taxon>Actinomycetota</taxon>
        <taxon>Actinomycetes</taxon>
        <taxon>Micrococcales</taxon>
        <taxon>Microbacteriaceae</taxon>
        <taxon>Agrococcus</taxon>
    </lineage>
</organism>
<evidence type="ECO:0000313" key="4">
    <source>
        <dbReference type="EMBL" id="SJM63766.1"/>
    </source>
</evidence>
<evidence type="ECO:0000256" key="2">
    <source>
        <dbReference type="SAM" id="MobiDB-lite"/>
    </source>
</evidence>
<dbReference type="InterPro" id="IPR029050">
    <property type="entry name" value="Immunoprotect_excell_Ig-like"/>
</dbReference>
<evidence type="ECO:0000256" key="3">
    <source>
        <dbReference type="SAM" id="SignalP"/>
    </source>
</evidence>
<keyword evidence="1 3" id="KW-0732">Signal</keyword>
<evidence type="ECO:0000313" key="5">
    <source>
        <dbReference type="Proteomes" id="UP000195787"/>
    </source>
</evidence>
<name>A0A1R4G6J0_9MICO</name>
<evidence type="ECO:0000256" key="1">
    <source>
        <dbReference type="ARBA" id="ARBA00022729"/>
    </source>
</evidence>
<dbReference type="PROSITE" id="PS51257">
    <property type="entry name" value="PROKAR_LIPOPROTEIN"/>
    <property type="match status" value="1"/>
</dbReference>
<sequence length="215" mass="22682">MNPMTKSRTRGSVRLGALLVAVCSTGLLAACLATPPTTPTDPSIPVASDSAPPVFSNLDDPPSTPGPSTPPVPTDAPGTVDLGDTVTMHTSHGSTWEVTVTGVIDDDDMAVISYGNDIPEGERSVTIELRIENVGAIESHPYYDMMLGYQPENGPMFDQNSGPSYGDYSNDLGYVSSIAPGQTFTGHMSVYVPVNSPEGNAVISPDGRKTFYVWE</sequence>
<dbReference type="Gene3D" id="2.60.40.1240">
    <property type="match status" value="1"/>
</dbReference>
<gene>
    <name evidence="4" type="ORF">CZ674_09290</name>
</gene>
<reference evidence="4 5" key="1">
    <citation type="submission" date="2017-02" db="EMBL/GenBank/DDBJ databases">
        <authorList>
            <person name="Peterson S.W."/>
        </authorList>
    </citation>
    <scope>NUCLEOTIDE SEQUENCE [LARGE SCALE GENOMIC DNA]</scope>
    <source>
        <strain evidence="4 5">LMG 22410</strain>
    </source>
</reference>
<feature type="compositionally biased region" description="Pro residues" evidence="2">
    <location>
        <begin position="62"/>
        <end position="74"/>
    </location>
</feature>
<feature type="chain" id="PRO_5039167284" description="DUF4352 domain-containing protein" evidence="3">
    <location>
        <begin position="30"/>
        <end position="215"/>
    </location>
</feature>
<dbReference type="Proteomes" id="UP000195787">
    <property type="component" value="Unassembled WGS sequence"/>
</dbReference>
<keyword evidence="5" id="KW-1185">Reference proteome</keyword>
<protein>
    <recommendedName>
        <fullName evidence="6">DUF4352 domain-containing protein</fullName>
    </recommendedName>
</protein>
<dbReference type="EMBL" id="FUHU01000038">
    <property type="protein sequence ID" value="SJM63766.1"/>
    <property type="molecule type" value="Genomic_DNA"/>
</dbReference>
<proteinExistence type="predicted"/>
<feature type="signal peptide" evidence="3">
    <location>
        <begin position="1"/>
        <end position="29"/>
    </location>
</feature>